<comment type="similarity">
    <text evidence="3 17">Belongs to the peptidase M8 family.</text>
</comment>
<evidence type="ECO:0000256" key="11">
    <source>
        <dbReference type="ARBA" id="ARBA00023136"/>
    </source>
</evidence>
<comment type="catalytic activity">
    <reaction evidence="1">
        <text>Preference for hydrophobic residues at P1 and P1' and basic residues at P2' and P3'. A model nonapeptide is cleaved at -Ala-Tyr-|-Leu-Lys-Lys-.</text>
        <dbReference type="EC" id="3.4.24.36"/>
    </reaction>
</comment>
<dbReference type="Gene3D" id="3.90.132.10">
    <property type="entry name" value="Leishmanolysin , domain 2"/>
    <property type="match status" value="1"/>
</dbReference>
<dbReference type="PANTHER" id="PTHR10942">
    <property type="entry name" value="LEISHMANOLYSIN-LIKE PEPTIDASE"/>
    <property type="match status" value="1"/>
</dbReference>
<keyword evidence="19" id="KW-1185">Reference proteome</keyword>
<dbReference type="GeneID" id="39987811"/>
<dbReference type="Proteomes" id="UP000192257">
    <property type="component" value="Unassembled WGS sequence"/>
</dbReference>
<gene>
    <name evidence="18" type="ORF">TM35_000271380</name>
</gene>
<keyword evidence="8 16" id="KW-0862">Zinc</keyword>
<keyword evidence="12" id="KW-0865">Zymogen</keyword>
<keyword evidence="14" id="KW-0325">Glycoprotein</keyword>
<name>A0A1X0NPU7_9TRYP</name>
<dbReference type="GO" id="GO:0046872">
    <property type="term" value="F:metal ion binding"/>
    <property type="evidence" value="ECO:0007669"/>
    <property type="project" value="UniProtKB-KW"/>
</dbReference>
<keyword evidence="13" id="KW-1015">Disulfide bond</keyword>
<evidence type="ECO:0000256" key="15">
    <source>
        <dbReference type="PIRSR" id="PIRSR601577-1"/>
    </source>
</evidence>
<evidence type="ECO:0000256" key="17">
    <source>
        <dbReference type="RuleBase" id="RU366077"/>
    </source>
</evidence>
<keyword evidence="9" id="KW-0130">Cell adhesion</keyword>
<proteinExistence type="inferred from homology"/>
<feature type="binding site" evidence="16">
    <location>
        <position position="219"/>
    </location>
    <ligand>
        <name>Zn(2+)</name>
        <dbReference type="ChEBI" id="CHEBI:29105"/>
        <note>catalytic</note>
    </ligand>
</feature>
<evidence type="ECO:0000256" key="7">
    <source>
        <dbReference type="ARBA" id="ARBA00022801"/>
    </source>
</evidence>
<dbReference type="GO" id="GO:0004222">
    <property type="term" value="F:metalloendopeptidase activity"/>
    <property type="evidence" value="ECO:0007669"/>
    <property type="project" value="UniProtKB-UniRule"/>
</dbReference>
<feature type="chain" id="PRO_5023979060" description="Leishmanolysin-like peptidase" evidence="17">
    <location>
        <begin position="23"/>
        <end position="325"/>
    </location>
</feature>
<evidence type="ECO:0000256" key="8">
    <source>
        <dbReference type="ARBA" id="ARBA00022833"/>
    </source>
</evidence>
<evidence type="ECO:0000256" key="4">
    <source>
        <dbReference type="ARBA" id="ARBA00022670"/>
    </source>
</evidence>
<sequence length="325" mass="35159">MRCIPHTVVLLLCCTIACFASAEHRCIFDKIARKAGTPTTVVVREVPHQRSSGEQAMAISSSTWETMRFRVFTEDIENSSRYCTSASDVRPDFTGDIVQCTEGDVLTSAMRSAIMDRLIPQAVQMHVDRLHVLRTGGNIVVPTYTGLCGEFTIPSDHHTVGVSNADMVSYAAAGPTSGSTLAWATTCSALIIGRPVVGVMNFGAQVATDTEHNVRVATHEIAHALGFSIDALMVHTSLVAMPGLRGKNSVLVVASPRTLEKTRANFNCSTAPGMELEDEGGSGTALSHWGRRNAKDHGILLSLLERRREEQSRTVTSDFLAHGFF</sequence>
<dbReference type="PRINTS" id="PR00782">
    <property type="entry name" value="LSHMANOLYSIN"/>
</dbReference>
<evidence type="ECO:0000313" key="19">
    <source>
        <dbReference type="Proteomes" id="UP000192257"/>
    </source>
</evidence>
<dbReference type="STRING" id="67003.A0A1X0NPU7"/>
<dbReference type="RefSeq" id="XP_028880614.1">
    <property type="nucleotide sequence ID" value="XM_029028031.1"/>
</dbReference>
<organism evidence="18 19">
    <name type="scientific">Trypanosoma theileri</name>
    <dbReference type="NCBI Taxonomy" id="67003"/>
    <lineage>
        <taxon>Eukaryota</taxon>
        <taxon>Discoba</taxon>
        <taxon>Euglenozoa</taxon>
        <taxon>Kinetoplastea</taxon>
        <taxon>Metakinetoplastina</taxon>
        <taxon>Trypanosomatida</taxon>
        <taxon>Trypanosomatidae</taxon>
        <taxon>Trypanosoma</taxon>
    </lineage>
</organism>
<dbReference type="SUPFAM" id="SSF55486">
    <property type="entry name" value="Metalloproteases ('zincins'), catalytic domain"/>
    <property type="match status" value="1"/>
</dbReference>
<reference evidence="18 19" key="1">
    <citation type="submission" date="2017-03" db="EMBL/GenBank/DDBJ databases">
        <title>An alternative strategy for trypanosome survival in the mammalian bloodstream revealed through genome and transcriptome analysis of the ubiquitous bovine parasite Trypanosoma (Megatrypanum) theileri.</title>
        <authorList>
            <person name="Kelly S."/>
            <person name="Ivens A."/>
            <person name="Mott A."/>
            <person name="O'Neill E."/>
            <person name="Emms D."/>
            <person name="Macleod O."/>
            <person name="Voorheis P."/>
            <person name="Matthews J."/>
            <person name="Matthews K."/>
            <person name="Carrington M."/>
        </authorList>
    </citation>
    <scope>NUCLEOTIDE SEQUENCE [LARGE SCALE GENOMIC DNA]</scope>
    <source>
        <strain evidence="18">Edinburgh</strain>
    </source>
</reference>
<feature type="active site" evidence="15">
    <location>
        <position position="220"/>
    </location>
</feature>
<evidence type="ECO:0000256" key="10">
    <source>
        <dbReference type="ARBA" id="ARBA00023049"/>
    </source>
</evidence>
<evidence type="ECO:0000256" key="6">
    <source>
        <dbReference type="ARBA" id="ARBA00022729"/>
    </source>
</evidence>
<evidence type="ECO:0000256" key="16">
    <source>
        <dbReference type="PIRSR" id="PIRSR601577-2"/>
    </source>
</evidence>
<dbReference type="EC" id="3.4.24.-" evidence="17"/>
<feature type="signal peptide" evidence="17">
    <location>
        <begin position="1"/>
        <end position="22"/>
    </location>
</feature>
<evidence type="ECO:0000256" key="3">
    <source>
        <dbReference type="ARBA" id="ARBA00005860"/>
    </source>
</evidence>
<keyword evidence="4 17" id="KW-0645">Protease</keyword>
<keyword evidence="7 17" id="KW-0378">Hydrolase</keyword>
<feature type="binding site" evidence="16">
    <location>
        <position position="223"/>
    </location>
    <ligand>
        <name>Zn(2+)</name>
        <dbReference type="ChEBI" id="CHEBI:29105"/>
        <note>catalytic</note>
    </ligand>
</feature>
<comment type="cofactor">
    <cofactor evidence="16 17">
        <name>Zn(2+)</name>
        <dbReference type="ChEBI" id="CHEBI:29105"/>
    </cofactor>
    <text evidence="16 17">Binds 1 zinc ion per subunit.</text>
</comment>
<dbReference type="GO" id="GO:0007155">
    <property type="term" value="P:cell adhesion"/>
    <property type="evidence" value="ECO:0007669"/>
    <property type="project" value="UniProtKB-KW"/>
</dbReference>
<evidence type="ECO:0000256" key="2">
    <source>
        <dbReference type="ARBA" id="ARBA00004370"/>
    </source>
</evidence>
<accession>A0A1X0NPU7</accession>
<evidence type="ECO:0000256" key="13">
    <source>
        <dbReference type="ARBA" id="ARBA00023157"/>
    </source>
</evidence>
<dbReference type="PANTHER" id="PTHR10942:SF0">
    <property type="entry name" value="LEISHMANOLYSIN-LIKE PEPTIDASE"/>
    <property type="match status" value="1"/>
</dbReference>
<dbReference type="AlphaFoldDB" id="A0A1X0NPU7"/>
<evidence type="ECO:0000256" key="12">
    <source>
        <dbReference type="ARBA" id="ARBA00023145"/>
    </source>
</evidence>
<keyword evidence="10 16" id="KW-0482">Metalloprotease</keyword>
<evidence type="ECO:0000256" key="5">
    <source>
        <dbReference type="ARBA" id="ARBA00022723"/>
    </source>
</evidence>
<keyword evidence="11" id="KW-0472">Membrane</keyword>
<dbReference type="EMBL" id="NBCO01000027">
    <property type="protein sequence ID" value="ORC86548.1"/>
    <property type="molecule type" value="Genomic_DNA"/>
</dbReference>
<keyword evidence="5 16" id="KW-0479">Metal-binding</keyword>
<protein>
    <recommendedName>
        <fullName evidence="17">Leishmanolysin-like peptidase</fullName>
        <ecNumber evidence="17">3.4.24.-</ecNumber>
    </recommendedName>
</protein>
<evidence type="ECO:0000256" key="14">
    <source>
        <dbReference type="ARBA" id="ARBA00023180"/>
    </source>
</evidence>
<dbReference type="OrthoDB" id="249990at2759"/>
<evidence type="ECO:0000256" key="9">
    <source>
        <dbReference type="ARBA" id="ARBA00022889"/>
    </source>
</evidence>
<dbReference type="GO" id="GO:0006508">
    <property type="term" value="P:proteolysis"/>
    <property type="evidence" value="ECO:0007669"/>
    <property type="project" value="UniProtKB-KW"/>
</dbReference>
<feature type="binding site" evidence="16">
    <location>
        <position position="288"/>
    </location>
    <ligand>
        <name>Zn(2+)</name>
        <dbReference type="ChEBI" id="CHEBI:29105"/>
        <note>catalytic</note>
    </ligand>
</feature>
<dbReference type="InterPro" id="IPR001577">
    <property type="entry name" value="Peptidase_M8"/>
</dbReference>
<comment type="caution">
    <text evidence="18">The sequence shown here is derived from an EMBL/GenBank/DDBJ whole genome shotgun (WGS) entry which is preliminary data.</text>
</comment>
<dbReference type="Gene3D" id="3.10.170.20">
    <property type="match status" value="1"/>
</dbReference>
<evidence type="ECO:0000256" key="1">
    <source>
        <dbReference type="ARBA" id="ARBA00001249"/>
    </source>
</evidence>
<evidence type="ECO:0000313" key="18">
    <source>
        <dbReference type="EMBL" id="ORC86548.1"/>
    </source>
</evidence>
<comment type="subcellular location">
    <subcellularLocation>
        <location evidence="2">Membrane</location>
    </subcellularLocation>
</comment>
<dbReference type="GO" id="GO:0005737">
    <property type="term" value="C:cytoplasm"/>
    <property type="evidence" value="ECO:0007669"/>
    <property type="project" value="TreeGrafter"/>
</dbReference>
<dbReference type="GO" id="GO:0016020">
    <property type="term" value="C:membrane"/>
    <property type="evidence" value="ECO:0007669"/>
    <property type="project" value="UniProtKB-SubCell"/>
</dbReference>
<keyword evidence="6 17" id="KW-0732">Signal</keyword>
<dbReference type="VEuPathDB" id="TriTrypDB:TM35_000271380"/>
<dbReference type="Pfam" id="PF01457">
    <property type="entry name" value="Peptidase_M8"/>
    <property type="match status" value="1"/>
</dbReference>